<dbReference type="InterPro" id="IPR002881">
    <property type="entry name" value="DUF58"/>
</dbReference>
<name>A0A852YEE9_9MICO</name>
<keyword evidence="2" id="KW-1133">Transmembrane helix</keyword>
<evidence type="ECO:0000313" key="5">
    <source>
        <dbReference type="Proteomes" id="UP000553888"/>
    </source>
</evidence>
<evidence type="ECO:0000256" key="2">
    <source>
        <dbReference type="SAM" id="Phobius"/>
    </source>
</evidence>
<feature type="transmembrane region" description="Helical" evidence="2">
    <location>
        <begin position="81"/>
        <end position="100"/>
    </location>
</feature>
<keyword evidence="5" id="KW-1185">Reference proteome</keyword>
<sequence>MSAPGSPRSTGSPRGATQRTGTRSLDPHTRTDTLSNTRTRIVGARTGVLADGVVGVVRIGRRVGDAVGDVARRVSSVVTTLGWVVLALLIAAGLVGYVLLGWVEAVVLFWIAIVLVLVAVVSLIGRNAFAVTLELERHKVVVGEPATAAISVRSTGAHRSLGATAEIPVGDGLAEAAIPSLRRDGVHRQEFAVPTGRRGVVPIGPVRTVRADPVGLVRRELIWTGREELVVHPRTIAIPSTSTGLIRDLEGAATTDLTPSDVSFHALREYQAGDDRRYIHWKSTAKTGTYMVRQFEQTRRSHLVVGLSTAEADYLDAEEFELAVSVAGSLGVRAIRDGRTVSVVVGEKTPEFAKRRVYAVRPLSTVRPGRLLDDLAVVASDENALPVRDVARVIADTVTGVSIAFLVTGSRTALADLRAASAAFPADVEVVAVVCDPDARPGLRRVPGLNVLRVGLLDDLRQSLARAAAVS</sequence>
<keyword evidence="2" id="KW-0812">Transmembrane</keyword>
<feature type="transmembrane region" description="Helical" evidence="2">
    <location>
        <begin position="106"/>
        <end position="129"/>
    </location>
</feature>
<protein>
    <submittedName>
        <fullName evidence="4">Uncharacterized protein (DUF58 family)</fullName>
    </submittedName>
</protein>
<dbReference type="PANTHER" id="PTHR34351:SF1">
    <property type="entry name" value="SLR1927 PROTEIN"/>
    <property type="match status" value="1"/>
</dbReference>
<dbReference type="RefSeq" id="WP_179568016.1">
    <property type="nucleotide sequence ID" value="NZ_JACBZY010000001.1"/>
</dbReference>
<dbReference type="EMBL" id="JACBZY010000001">
    <property type="protein sequence ID" value="NYG99680.1"/>
    <property type="molecule type" value="Genomic_DNA"/>
</dbReference>
<accession>A0A852YEE9</accession>
<feature type="compositionally biased region" description="Polar residues" evidence="1">
    <location>
        <begin position="7"/>
        <end position="23"/>
    </location>
</feature>
<comment type="caution">
    <text evidence="4">The sequence shown here is derived from an EMBL/GenBank/DDBJ whole genome shotgun (WGS) entry which is preliminary data.</text>
</comment>
<proteinExistence type="predicted"/>
<dbReference type="Pfam" id="PF01882">
    <property type="entry name" value="DUF58"/>
    <property type="match status" value="1"/>
</dbReference>
<gene>
    <name evidence="4" type="ORF">BJ979_002306</name>
</gene>
<dbReference type="AlphaFoldDB" id="A0A852YEE9"/>
<dbReference type="PANTHER" id="PTHR34351">
    <property type="entry name" value="SLR1927 PROTEIN-RELATED"/>
    <property type="match status" value="1"/>
</dbReference>
<evidence type="ECO:0000256" key="1">
    <source>
        <dbReference type="SAM" id="MobiDB-lite"/>
    </source>
</evidence>
<evidence type="ECO:0000259" key="3">
    <source>
        <dbReference type="Pfam" id="PF01882"/>
    </source>
</evidence>
<organism evidence="4 5">
    <name type="scientific">Schumannella luteola</name>
    <dbReference type="NCBI Taxonomy" id="472059"/>
    <lineage>
        <taxon>Bacteria</taxon>
        <taxon>Bacillati</taxon>
        <taxon>Actinomycetota</taxon>
        <taxon>Actinomycetes</taxon>
        <taxon>Micrococcales</taxon>
        <taxon>Microbacteriaceae</taxon>
        <taxon>Schumannella</taxon>
    </lineage>
</organism>
<keyword evidence="2" id="KW-0472">Membrane</keyword>
<reference evidence="4 5" key="1">
    <citation type="submission" date="2020-07" db="EMBL/GenBank/DDBJ databases">
        <title>Sequencing the genomes of 1000 actinobacteria strains.</title>
        <authorList>
            <person name="Klenk H.-P."/>
        </authorList>
    </citation>
    <scope>NUCLEOTIDE SEQUENCE [LARGE SCALE GENOMIC DNA]</scope>
    <source>
        <strain evidence="4 5">DSM 23141</strain>
    </source>
</reference>
<feature type="region of interest" description="Disordered" evidence="1">
    <location>
        <begin position="1"/>
        <end position="32"/>
    </location>
</feature>
<dbReference type="Proteomes" id="UP000553888">
    <property type="component" value="Unassembled WGS sequence"/>
</dbReference>
<evidence type="ECO:0000313" key="4">
    <source>
        <dbReference type="EMBL" id="NYG99680.1"/>
    </source>
</evidence>
<feature type="domain" description="DUF58" evidence="3">
    <location>
        <begin position="267"/>
        <end position="348"/>
    </location>
</feature>